<proteinExistence type="predicted"/>
<feature type="transmembrane region" description="Helical" evidence="1">
    <location>
        <begin position="12"/>
        <end position="30"/>
    </location>
</feature>
<sequence>MFAVFGDTTFLAWSLPLLAAALLFGVYFGVKLENRKDPSDQ</sequence>
<evidence type="ECO:0000313" key="2">
    <source>
        <dbReference type="EMBL" id="CTQ41663.1"/>
    </source>
</evidence>
<evidence type="ECO:0000256" key="1">
    <source>
        <dbReference type="SAM" id="Phobius"/>
    </source>
</evidence>
<protein>
    <submittedName>
        <fullName evidence="2">Uncharacterized protein</fullName>
    </submittedName>
</protein>
<dbReference type="Proteomes" id="UP000048926">
    <property type="component" value="Unassembled WGS sequence"/>
</dbReference>
<keyword evidence="3" id="KW-1185">Reference proteome</keyword>
<name>A0A0M6XVY2_9HYPH</name>
<gene>
    <name evidence="2" type="ORF">LAL4801_00082</name>
</gene>
<dbReference type="RefSeq" id="WP_023003851.1">
    <property type="nucleotide sequence ID" value="NZ_CP045617.1"/>
</dbReference>
<keyword evidence="1" id="KW-1133">Transmembrane helix</keyword>
<reference evidence="3" key="1">
    <citation type="submission" date="2015-07" db="EMBL/GenBank/DDBJ databases">
        <authorList>
            <person name="Rodrigo-Torres Lidia"/>
            <person name="Arahal R.David."/>
        </authorList>
    </citation>
    <scope>NUCLEOTIDE SEQUENCE [LARGE SCALE GENOMIC DNA]</scope>
    <source>
        <strain evidence="3">CECT 4801</strain>
    </source>
</reference>
<keyword evidence="1" id="KW-0472">Membrane</keyword>
<keyword evidence="1" id="KW-0812">Transmembrane</keyword>
<dbReference type="AlphaFoldDB" id="A0A0M6XVY2"/>
<organism evidence="2 3">
    <name type="scientific">Roseibium aggregatum</name>
    <dbReference type="NCBI Taxonomy" id="187304"/>
    <lineage>
        <taxon>Bacteria</taxon>
        <taxon>Pseudomonadati</taxon>
        <taxon>Pseudomonadota</taxon>
        <taxon>Alphaproteobacteria</taxon>
        <taxon>Hyphomicrobiales</taxon>
        <taxon>Stappiaceae</taxon>
        <taxon>Roseibium</taxon>
    </lineage>
</organism>
<evidence type="ECO:0000313" key="3">
    <source>
        <dbReference type="Proteomes" id="UP000048926"/>
    </source>
</evidence>
<accession>A0A0M6XVY2</accession>
<dbReference type="EMBL" id="CXST01000001">
    <property type="protein sequence ID" value="CTQ41663.1"/>
    <property type="molecule type" value="Genomic_DNA"/>
</dbReference>